<evidence type="ECO:0000256" key="1">
    <source>
        <dbReference type="ARBA" id="ARBA00004141"/>
    </source>
</evidence>
<dbReference type="Pfam" id="PF00487">
    <property type="entry name" value="FA_desaturase"/>
    <property type="match status" value="1"/>
</dbReference>
<keyword evidence="4 13" id="KW-0812">Transmembrane</keyword>
<dbReference type="PRINTS" id="PR00075">
    <property type="entry name" value="FACDDSATRASE"/>
</dbReference>
<protein>
    <submittedName>
        <fullName evidence="15">Fatty acid desaturase family protein</fullName>
    </submittedName>
</protein>
<reference evidence="16" key="1">
    <citation type="journal article" date="2010" name="Mol. Biosyst.">
        <title>Complete genome sequence and comparative analysis of Shewanella violacea, a psychrophilic and piezophilic bacterium from deep sea floor sediments.</title>
        <authorList>
            <person name="Aono E."/>
            <person name="Baba T."/>
            <person name="Ara T."/>
            <person name="Nishi T."/>
            <person name="Nakamichi T."/>
            <person name="Inamoto E."/>
            <person name="Toyonaga H."/>
            <person name="Hasegawa M."/>
            <person name="Takai Y."/>
            <person name="Okumura Y."/>
            <person name="Baba M."/>
            <person name="Tomita M."/>
            <person name="Kato C."/>
            <person name="Oshima T."/>
            <person name="Nakasone K."/>
            <person name="Mori H."/>
        </authorList>
    </citation>
    <scope>NUCLEOTIDE SEQUENCE [LARGE SCALE GENOMIC DNA]</scope>
    <source>
        <strain evidence="16">JCM 10179 / CIP 106290 / LMG 19151 / DSS12</strain>
    </source>
</reference>
<evidence type="ECO:0000256" key="9">
    <source>
        <dbReference type="ARBA" id="ARBA00023098"/>
    </source>
</evidence>
<feature type="transmembrane region" description="Helical" evidence="13">
    <location>
        <begin position="12"/>
        <end position="33"/>
    </location>
</feature>
<evidence type="ECO:0000313" key="16">
    <source>
        <dbReference type="Proteomes" id="UP000002350"/>
    </source>
</evidence>
<dbReference type="PANTHER" id="PTHR11351">
    <property type="entry name" value="ACYL-COA DESATURASE"/>
    <property type="match status" value="1"/>
</dbReference>
<feature type="coiled-coil region" evidence="12">
    <location>
        <begin position="304"/>
        <end position="346"/>
    </location>
</feature>
<dbReference type="InterPro" id="IPR005804">
    <property type="entry name" value="FA_desaturase_dom"/>
</dbReference>
<dbReference type="eggNOG" id="COG1398">
    <property type="taxonomic scope" value="Bacteria"/>
</dbReference>
<dbReference type="Proteomes" id="UP000002350">
    <property type="component" value="Chromosome"/>
</dbReference>
<dbReference type="GO" id="GO:0006633">
    <property type="term" value="P:fatty acid biosynthetic process"/>
    <property type="evidence" value="ECO:0007669"/>
    <property type="project" value="UniProtKB-KW"/>
</dbReference>
<keyword evidence="16" id="KW-1185">Reference proteome</keyword>
<dbReference type="GO" id="GO:0016020">
    <property type="term" value="C:membrane"/>
    <property type="evidence" value="ECO:0007669"/>
    <property type="project" value="UniProtKB-SubCell"/>
</dbReference>
<keyword evidence="6 13" id="KW-1133">Transmembrane helix</keyword>
<evidence type="ECO:0000256" key="11">
    <source>
        <dbReference type="ARBA" id="ARBA00023160"/>
    </source>
</evidence>
<dbReference type="HOGENOM" id="CLU_027359_1_3_6"/>
<evidence type="ECO:0000259" key="14">
    <source>
        <dbReference type="Pfam" id="PF00487"/>
    </source>
</evidence>
<evidence type="ECO:0000256" key="6">
    <source>
        <dbReference type="ARBA" id="ARBA00022989"/>
    </source>
</evidence>
<feature type="transmembrane region" description="Helical" evidence="13">
    <location>
        <begin position="45"/>
        <end position="63"/>
    </location>
</feature>
<evidence type="ECO:0000256" key="12">
    <source>
        <dbReference type="SAM" id="Coils"/>
    </source>
</evidence>
<dbReference type="PANTHER" id="PTHR11351:SF31">
    <property type="entry name" value="DESATURASE 1, ISOFORM A-RELATED"/>
    <property type="match status" value="1"/>
</dbReference>
<sequence length="374" mass="43864">MNWIRIMNKPPLIWTNVAFFLITFLGAAILVPLYGMTQGYGLTEWFAFIGFAFASGLSITAGYHRLWSHKTYKAKAPVRFMFALGGALALQNSALHWSSDHRVHHKHVDNNDKDPYSAKMGFWYSHIGWMLREYQSQRYHDYKNVRDLQNDKIVMWQHKYYLPLVILMNIGLPAFLGWLNGDILAMLLMAGLLRLVVVQHCTFFINSLAHVWGSQPYTDKNTARDNGFIALLTYGEGYHNFHHIFENDYRNGIHWWHYDPTKWLINSLNWCGLAKDLRVTPQERIESAKLKMQLQRTQIRVSTLSNCDEVLEKLQAEYEILKSHLADYYQAKKELLEAKRKQLANKHLVLQVDEMKQRFILQHKNWKLLTATYA</sequence>
<gene>
    <name evidence="15" type="ordered locus">SVI_4184</name>
</gene>
<comment type="similarity">
    <text evidence="2">Belongs to the fatty acid desaturase type 2 family.</text>
</comment>
<dbReference type="InterPro" id="IPR015876">
    <property type="entry name" value="Acyl-CoA_DS"/>
</dbReference>
<keyword evidence="12" id="KW-0175">Coiled coil</keyword>
<feature type="domain" description="Fatty acid desaturase" evidence="14">
    <location>
        <begin position="45"/>
        <end position="264"/>
    </location>
</feature>
<evidence type="ECO:0000256" key="7">
    <source>
        <dbReference type="ARBA" id="ARBA00023002"/>
    </source>
</evidence>
<keyword evidence="3" id="KW-0444">Lipid biosynthesis</keyword>
<keyword evidence="11" id="KW-0275">Fatty acid biosynthesis</keyword>
<accession>D4ZE94</accession>
<keyword evidence="8" id="KW-0408">Iron</keyword>
<keyword evidence="5" id="KW-0276">Fatty acid metabolism</keyword>
<dbReference type="STRING" id="637905.SVI_4184"/>
<dbReference type="CDD" id="cd03505">
    <property type="entry name" value="Delta9-FADS-like"/>
    <property type="match status" value="1"/>
</dbReference>
<evidence type="ECO:0000256" key="10">
    <source>
        <dbReference type="ARBA" id="ARBA00023136"/>
    </source>
</evidence>
<feature type="transmembrane region" description="Helical" evidence="13">
    <location>
        <begin position="160"/>
        <end position="179"/>
    </location>
</feature>
<evidence type="ECO:0000256" key="13">
    <source>
        <dbReference type="SAM" id="Phobius"/>
    </source>
</evidence>
<keyword evidence="7" id="KW-0560">Oxidoreductase</keyword>
<organism evidence="15 16">
    <name type="scientific">Shewanella violacea (strain JCM 10179 / CIP 106290 / LMG 19151 / DSS12)</name>
    <dbReference type="NCBI Taxonomy" id="637905"/>
    <lineage>
        <taxon>Bacteria</taxon>
        <taxon>Pseudomonadati</taxon>
        <taxon>Pseudomonadota</taxon>
        <taxon>Gammaproteobacteria</taxon>
        <taxon>Alteromonadales</taxon>
        <taxon>Shewanellaceae</taxon>
        <taxon>Shewanella</taxon>
    </lineage>
</organism>
<evidence type="ECO:0000256" key="5">
    <source>
        <dbReference type="ARBA" id="ARBA00022832"/>
    </source>
</evidence>
<keyword evidence="9" id="KW-0443">Lipid metabolism</keyword>
<dbReference type="KEGG" id="svo:SVI_4184"/>
<evidence type="ECO:0000256" key="3">
    <source>
        <dbReference type="ARBA" id="ARBA00022516"/>
    </source>
</evidence>
<dbReference type="EMBL" id="AP011177">
    <property type="protein sequence ID" value="BAJ04155.1"/>
    <property type="molecule type" value="Genomic_DNA"/>
</dbReference>
<keyword evidence="10 13" id="KW-0472">Membrane</keyword>
<comment type="subcellular location">
    <subcellularLocation>
        <location evidence="1">Membrane</location>
        <topology evidence="1">Multi-pass membrane protein</topology>
    </subcellularLocation>
</comment>
<evidence type="ECO:0000256" key="4">
    <source>
        <dbReference type="ARBA" id="ARBA00022692"/>
    </source>
</evidence>
<evidence type="ECO:0000256" key="2">
    <source>
        <dbReference type="ARBA" id="ARBA00008749"/>
    </source>
</evidence>
<dbReference type="AlphaFoldDB" id="D4ZE94"/>
<dbReference type="GO" id="GO:0016717">
    <property type="term" value="F:oxidoreductase activity, acting on paired donors, with oxidation of a pair of donors resulting in the reduction of molecular oxygen to two molecules of water"/>
    <property type="evidence" value="ECO:0007669"/>
    <property type="project" value="InterPro"/>
</dbReference>
<name>D4ZE94_SHEVD</name>
<evidence type="ECO:0000256" key="8">
    <source>
        <dbReference type="ARBA" id="ARBA00023004"/>
    </source>
</evidence>
<proteinExistence type="inferred from homology"/>
<evidence type="ECO:0000313" key="15">
    <source>
        <dbReference type="EMBL" id="BAJ04155.1"/>
    </source>
</evidence>